<dbReference type="EMBL" id="LLXZ01000049">
    <property type="protein sequence ID" value="KRR11285.1"/>
    <property type="molecule type" value="Genomic_DNA"/>
</dbReference>
<dbReference type="Proteomes" id="UP000050863">
    <property type="component" value="Unassembled WGS sequence"/>
</dbReference>
<keyword evidence="2" id="KW-1185">Reference proteome</keyword>
<accession>A0A0R3M052</accession>
<evidence type="ECO:0000313" key="1">
    <source>
        <dbReference type="EMBL" id="KRR11285.1"/>
    </source>
</evidence>
<evidence type="ECO:0000313" key="2">
    <source>
        <dbReference type="Proteomes" id="UP000050863"/>
    </source>
</evidence>
<protein>
    <submittedName>
        <fullName evidence="1">Uncharacterized protein</fullName>
    </submittedName>
</protein>
<reference evidence="1 2" key="1">
    <citation type="submission" date="2014-03" db="EMBL/GenBank/DDBJ databases">
        <title>Bradyrhizobium valentinum sp. nov., isolated from effective nodules of Lupinus mariae-josephae, a lupine endemic of basic-lime soils in Eastern Spain.</title>
        <authorList>
            <person name="Duran D."/>
            <person name="Rey L."/>
            <person name="Navarro A."/>
            <person name="Busquets A."/>
            <person name="Imperial J."/>
            <person name="Ruiz-Argueso T."/>
        </authorList>
    </citation>
    <scope>NUCLEOTIDE SEQUENCE [LARGE SCALE GENOMIC DNA]</scope>
    <source>
        <strain evidence="1 2">PAC68</strain>
    </source>
</reference>
<gene>
    <name evidence="1" type="ORF">CQ12_05515</name>
</gene>
<proteinExistence type="predicted"/>
<organism evidence="1 2">
    <name type="scientific">Bradyrhizobium jicamae</name>
    <dbReference type="NCBI Taxonomy" id="280332"/>
    <lineage>
        <taxon>Bacteria</taxon>
        <taxon>Pseudomonadati</taxon>
        <taxon>Pseudomonadota</taxon>
        <taxon>Alphaproteobacteria</taxon>
        <taxon>Hyphomicrobiales</taxon>
        <taxon>Nitrobacteraceae</taxon>
        <taxon>Bradyrhizobium</taxon>
    </lineage>
</organism>
<name>A0A0R3M052_9BRAD</name>
<comment type="caution">
    <text evidence="1">The sequence shown here is derived from an EMBL/GenBank/DDBJ whole genome shotgun (WGS) entry which is preliminary data.</text>
</comment>
<dbReference type="AlphaFoldDB" id="A0A0R3M052"/>
<sequence>MSVLTQKSAAGEPLIHVERGAEVRPGVFAWHVPVLGLSGRSRQPLLDACREIQSILGATGHHAAVFRPGRAHWDIRCSVEWGAAHTVKETRSGTIRFAVYRPFQDGDSDSGQDRAPGVAA</sequence>
<dbReference type="STRING" id="280332.CQ12_05515"/>